<reference evidence="1 2" key="1">
    <citation type="submission" date="2017-09" db="EMBL/GenBank/DDBJ databases">
        <title>Depth-based differentiation of microbial function through sediment-hosted aquifers and enrichment of novel symbionts in the deep terrestrial subsurface.</title>
        <authorList>
            <person name="Probst A.J."/>
            <person name="Ladd B."/>
            <person name="Jarett J.K."/>
            <person name="Geller-Mcgrath D.E."/>
            <person name="Sieber C.M."/>
            <person name="Emerson J.B."/>
            <person name="Anantharaman K."/>
            <person name="Thomas B.C."/>
            <person name="Malmstrom R."/>
            <person name="Stieglmeier M."/>
            <person name="Klingl A."/>
            <person name="Woyke T."/>
            <person name="Ryan C.M."/>
            <person name="Banfield J.F."/>
        </authorList>
    </citation>
    <scope>NUCLEOTIDE SEQUENCE [LARGE SCALE GENOMIC DNA]</scope>
    <source>
        <strain evidence="1">CG23_combo_of_CG06-09_8_20_14_all_37_87_8</strain>
    </source>
</reference>
<organism evidence="1 2">
    <name type="scientific">bacterium (Candidatus Gribaldobacteria) CG23_combo_of_CG06-09_8_20_14_all_37_87_8</name>
    <dbReference type="NCBI Taxonomy" id="2014278"/>
    <lineage>
        <taxon>Bacteria</taxon>
        <taxon>Candidatus Gribaldobacteria</taxon>
    </lineage>
</organism>
<dbReference type="EMBL" id="PCSB01000056">
    <property type="protein sequence ID" value="PIP31615.1"/>
    <property type="molecule type" value="Genomic_DNA"/>
</dbReference>
<evidence type="ECO:0000313" key="2">
    <source>
        <dbReference type="Proteomes" id="UP000230447"/>
    </source>
</evidence>
<gene>
    <name evidence="1" type="ORF">COX24_02625</name>
</gene>
<evidence type="ECO:0000313" key="1">
    <source>
        <dbReference type="EMBL" id="PIP31615.1"/>
    </source>
</evidence>
<protein>
    <submittedName>
        <fullName evidence="1">Uncharacterized protein</fullName>
    </submittedName>
</protein>
<sequence length="207" mass="23467">MKKVFFIVLILVVIIGGVLVWQLSKNEAEQSNGLPTGEENEQLADEFVGWETYQLESPLLGFVFSFQYPSSWFIKDNEQCQGCIANLYAENMQDKVVVAGEGPITEEGSLFRVYVLGDIEDKTIEEWIGGLDIPEQEKTKRLGEIQTINLESSDVSAWKGSGDMSQGIEFIYNGRFYRINYMSGSQEQFTKDLTIFEQMLASLRIVD</sequence>
<dbReference type="AlphaFoldDB" id="A0A2G9ZEK9"/>
<comment type="caution">
    <text evidence="1">The sequence shown here is derived from an EMBL/GenBank/DDBJ whole genome shotgun (WGS) entry which is preliminary data.</text>
</comment>
<dbReference type="Proteomes" id="UP000230447">
    <property type="component" value="Unassembled WGS sequence"/>
</dbReference>
<proteinExistence type="predicted"/>
<accession>A0A2G9ZEK9</accession>
<name>A0A2G9ZEK9_9BACT</name>